<dbReference type="InterPro" id="IPR015883">
    <property type="entry name" value="Glyco_hydro_20_cat"/>
</dbReference>
<evidence type="ECO:0000256" key="4">
    <source>
        <dbReference type="ARBA" id="ARBA00022801"/>
    </source>
</evidence>
<dbReference type="GO" id="GO:0005975">
    <property type="term" value="P:carbohydrate metabolic process"/>
    <property type="evidence" value="ECO:0007669"/>
    <property type="project" value="InterPro"/>
</dbReference>
<protein>
    <recommendedName>
        <fullName evidence="3">beta-N-acetylhexosaminidase</fullName>
        <ecNumber evidence="3">3.2.1.52</ecNumber>
    </recommendedName>
    <alternativeName>
        <fullName evidence="6">Beta-N-acetylhexosaminidase</fullName>
    </alternativeName>
    <alternativeName>
        <fullName evidence="7">N-acetyl-beta-glucosaminidase</fullName>
    </alternativeName>
</protein>
<dbReference type="GO" id="GO:0004563">
    <property type="term" value="F:beta-N-acetylhexosaminidase activity"/>
    <property type="evidence" value="ECO:0007669"/>
    <property type="project" value="UniProtKB-EC"/>
</dbReference>
<keyword evidence="5" id="KW-0326">Glycosidase</keyword>
<evidence type="ECO:0000256" key="6">
    <source>
        <dbReference type="ARBA" id="ARBA00030512"/>
    </source>
</evidence>
<dbReference type="RefSeq" id="WP_009840273.1">
    <property type="nucleotide sequence ID" value="NZ_CH959301.1"/>
</dbReference>
<evidence type="ECO:0000256" key="5">
    <source>
        <dbReference type="ARBA" id="ARBA00023295"/>
    </source>
</evidence>
<dbReference type="eggNOG" id="COG3525">
    <property type="taxonomic scope" value="Bacteria"/>
</dbReference>
<evidence type="ECO:0000256" key="7">
    <source>
        <dbReference type="ARBA" id="ARBA00033000"/>
    </source>
</evidence>
<sequence>MIKWIVLGLLLGLSHQADGFEQSQLNEFADKLQVTYQLIDSKPTQCPNEQAQCYFSTLSLSLPYDLKDADWQISFSQLMPIYSMQSDSFIISHVNGDLHRLEANASFKGFTKNTTYVISFYTQESQITESEYMPNYIATAKGLSARNISSTAIKLDADTGLEIQPYLVDFEGLNNHQVSERDQTPWMNANYLFETQTKPLKSTALGVIPQVKHLTINDDSKLIDLRQGLSFTEHADFKEQLTAASSRLGVFGVTFKSMGINLNILKDDKIIGEEGYELTVKNTGITIKSGTAAGAFYAMQTLAGLISVESAILPELTIIDAPRYPFRGLHIDVARNFRSKAFILKTIEQMAAYKLNKLHLHLADDEGWRLAIAGLPELTNIGAARCLDLTEQSCLLPQLGAGVDRDAKVNGYYTSDDYKDILLAAKKHFIEVIPSLDMPGHSRAAIVAMEQRFNHYAALNQFELANQYRLIDPLDTTVYSSIQHYDDNTINVCQDSSFA</sequence>
<dbReference type="EMBL" id="AAOH01000004">
    <property type="protein sequence ID" value="EAR28445.1"/>
    <property type="molecule type" value="Genomic_DNA"/>
</dbReference>
<dbReference type="InterPro" id="IPR015882">
    <property type="entry name" value="HEX_bac_N"/>
</dbReference>
<dbReference type="InterPro" id="IPR017853">
    <property type="entry name" value="GH"/>
</dbReference>
<dbReference type="Pfam" id="PF02838">
    <property type="entry name" value="Glyco_hydro_20b"/>
    <property type="match status" value="1"/>
</dbReference>
<dbReference type="Pfam" id="PF00728">
    <property type="entry name" value="Glyco_hydro_20"/>
    <property type="match status" value="1"/>
</dbReference>
<dbReference type="SMART" id="SM01081">
    <property type="entry name" value="CHB_HEX"/>
    <property type="match status" value="1"/>
</dbReference>
<dbReference type="GO" id="GO:0030203">
    <property type="term" value="P:glycosaminoglycan metabolic process"/>
    <property type="evidence" value="ECO:0007669"/>
    <property type="project" value="TreeGrafter"/>
</dbReference>
<organism evidence="9 10">
    <name type="scientific">Pseudoalteromonas tunicata D2</name>
    <dbReference type="NCBI Taxonomy" id="87626"/>
    <lineage>
        <taxon>Bacteria</taxon>
        <taxon>Pseudomonadati</taxon>
        <taxon>Pseudomonadota</taxon>
        <taxon>Gammaproteobacteria</taxon>
        <taxon>Alteromonadales</taxon>
        <taxon>Pseudoalteromonadaceae</taxon>
        <taxon>Pseudoalteromonas</taxon>
    </lineage>
</organism>
<evidence type="ECO:0000256" key="2">
    <source>
        <dbReference type="ARBA" id="ARBA00006285"/>
    </source>
</evidence>
<evidence type="ECO:0000259" key="8">
    <source>
        <dbReference type="SMART" id="SM01081"/>
    </source>
</evidence>
<dbReference type="GO" id="GO:0016020">
    <property type="term" value="C:membrane"/>
    <property type="evidence" value="ECO:0007669"/>
    <property type="project" value="TreeGrafter"/>
</dbReference>
<keyword evidence="10" id="KW-1185">Reference proteome</keyword>
<evidence type="ECO:0000256" key="3">
    <source>
        <dbReference type="ARBA" id="ARBA00012663"/>
    </source>
</evidence>
<dbReference type="SUPFAM" id="SSF55545">
    <property type="entry name" value="beta-N-acetylhexosaminidase-like domain"/>
    <property type="match status" value="1"/>
</dbReference>
<dbReference type="InterPro" id="IPR008965">
    <property type="entry name" value="CBM2/CBM3_carb-bd_dom_sf"/>
</dbReference>
<name>A4CAN7_9GAMM</name>
<dbReference type="PRINTS" id="PR00738">
    <property type="entry name" value="GLHYDRLASE20"/>
</dbReference>
<dbReference type="InterPro" id="IPR004866">
    <property type="entry name" value="CHB/HEX_N_dom"/>
</dbReference>
<proteinExistence type="inferred from homology"/>
<dbReference type="PANTHER" id="PTHR22600">
    <property type="entry name" value="BETA-HEXOSAMINIDASE"/>
    <property type="match status" value="1"/>
</dbReference>
<comment type="similarity">
    <text evidence="2">Belongs to the glycosyl hydrolase 20 family.</text>
</comment>
<dbReference type="InterPro" id="IPR029018">
    <property type="entry name" value="Hex-like_dom2"/>
</dbReference>
<dbReference type="SUPFAM" id="SSF51445">
    <property type="entry name" value="(Trans)glycosidases"/>
    <property type="match status" value="1"/>
</dbReference>
<dbReference type="PANTHER" id="PTHR22600:SF57">
    <property type="entry name" value="BETA-N-ACETYLHEXOSAMINIDASE"/>
    <property type="match status" value="1"/>
</dbReference>
<dbReference type="Gene3D" id="2.60.40.290">
    <property type="match status" value="1"/>
</dbReference>
<dbReference type="STRING" id="87626.PTD2_21557"/>
<evidence type="ECO:0000313" key="10">
    <source>
        <dbReference type="Proteomes" id="UP000006201"/>
    </source>
</evidence>
<accession>A4CAN7</accession>
<evidence type="ECO:0000313" key="9">
    <source>
        <dbReference type="EMBL" id="EAR28445.1"/>
    </source>
</evidence>
<reference evidence="9 10" key="1">
    <citation type="submission" date="2006-02" db="EMBL/GenBank/DDBJ databases">
        <authorList>
            <person name="Moran M.A."/>
            <person name="Kjelleberg S."/>
            <person name="Egan S."/>
            <person name="Saunders N."/>
            <person name="Thomas T."/>
            <person name="Ferriera S."/>
            <person name="Johnson J."/>
            <person name="Kravitz S."/>
            <person name="Halpern A."/>
            <person name="Remington K."/>
            <person name="Beeson K."/>
            <person name="Tran B."/>
            <person name="Rogers Y.-H."/>
            <person name="Friedman R."/>
            <person name="Venter J.C."/>
        </authorList>
    </citation>
    <scope>NUCLEOTIDE SEQUENCE [LARGE SCALE GENOMIC DNA]</scope>
    <source>
        <strain evidence="9 10">D2</strain>
    </source>
</reference>
<keyword evidence="4" id="KW-0378">Hydrolase</keyword>
<feature type="domain" description="Chitobiase/beta-hexosaminidases N-terminal" evidence="8">
    <location>
        <begin position="30"/>
        <end position="191"/>
    </location>
</feature>
<dbReference type="InterPro" id="IPR025705">
    <property type="entry name" value="Beta_hexosaminidase_sua/sub"/>
</dbReference>
<dbReference type="HOGENOM" id="CLU_546131_0_0_6"/>
<gene>
    <name evidence="9" type="ORF">PTD2_21557</name>
</gene>
<dbReference type="AlphaFoldDB" id="A4CAN7"/>
<dbReference type="Gene3D" id="3.20.20.80">
    <property type="entry name" value="Glycosidases"/>
    <property type="match status" value="1"/>
</dbReference>
<evidence type="ECO:0000256" key="1">
    <source>
        <dbReference type="ARBA" id="ARBA00001231"/>
    </source>
</evidence>
<comment type="caution">
    <text evidence="9">The sequence shown here is derived from an EMBL/GenBank/DDBJ whole genome shotgun (WGS) entry which is preliminary data.</text>
</comment>
<dbReference type="SUPFAM" id="SSF49384">
    <property type="entry name" value="Carbohydrate-binding domain"/>
    <property type="match status" value="1"/>
</dbReference>
<dbReference type="Pfam" id="PF03173">
    <property type="entry name" value="CHB_HEX"/>
    <property type="match status" value="1"/>
</dbReference>
<dbReference type="Gene3D" id="3.30.379.10">
    <property type="entry name" value="Chitobiase/beta-hexosaminidase domain 2-like"/>
    <property type="match status" value="1"/>
</dbReference>
<comment type="catalytic activity">
    <reaction evidence="1">
        <text>Hydrolysis of terminal non-reducing N-acetyl-D-hexosamine residues in N-acetyl-beta-D-hexosaminides.</text>
        <dbReference type="EC" id="3.2.1.52"/>
    </reaction>
</comment>
<dbReference type="Proteomes" id="UP000006201">
    <property type="component" value="Unassembled WGS sequence"/>
</dbReference>
<dbReference type="GO" id="GO:0030247">
    <property type="term" value="F:polysaccharide binding"/>
    <property type="evidence" value="ECO:0007669"/>
    <property type="project" value="InterPro"/>
</dbReference>
<dbReference type="EC" id="3.2.1.52" evidence="3"/>
<dbReference type="InterPro" id="IPR012291">
    <property type="entry name" value="CBM2_carb-bd_dom_sf"/>
</dbReference>